<dbReference type="InterPro" id="IPR050129">
    <property type="entry name" value="Zn_alcohol_dh"/>
</dbReference>
<evidence type="ECO:0000256" key="1">
    <source>
        <dbReference type="ARBA" id="ARBA00022723"/>
    </source>
</evidence>
<evidence type="ECO:0000313" key="7">
    <source>
        <dbReference type="Proteomes" id="UP000014463"/>
    </source>
</evidence>
<keyword evidence="7" id="KW-1185">Reference proteome</keyword>
<dbReference type="InterPro" id="IPR020843">
    <property type="entry name" value="ER"/>
</dbReference>
<dbReference type="eggNOG" id="COG1063">
    <property type="taxonomic scope" value="Bacteria"/>
</dbReference>
<dbReference type="Pfam" id="PF00107">
    <property type="entry name" value="ADH_zinc_N"/>
    <property type="match status" value="1"/>
</dbReference>
<evidence type="ECO:0000256" key="2">
    <source>
        <dbReference type="ARBA" id="ARBA00022833"/>
    </source>
</evidence>
<organism evidence="6 7">
    <name type="scientific">Litchfieldella anticariensis (strain DSM 16096 / CECT 5854 / CIP 108499 / LMG 22089 / FP35)</name>
    <name type="common">Halomonas anticariensis</name>
    <dbReference type="NCBI Taxonomy" id="1121939"/>
    <lineage>
        <taxon>Bacteria</taxon>
        <taxon>Pseudomonadati</taxon>
        <taxon>Pseudomonadota</taxon>
        <taxon>Gammaproteobacteria</taxon>
        <taxon>Oceanospirillales</taxon>
        <taxon>Halomonadaceae</taxon>
        <taxon>Litchfieldella</taxon>
    </lineage>
</organism>
<keyword evidence="2" id="KW-0862">Zinc</keyword>
<evidence type="ECO:0000313" key="6">
    <source>
        <dbReference type="EMBL" id="EPC00427.1"/>
    </source>
</evidence>
<dbReference type="InterPro" id="IPR011032">
    <property type="entry name" value="GroES-like_sf"/>
</dbReference>
<dbReference type="InterPro" id="IPR036291">
    <property type="entry name" value="NAD(P)-bd_dom_sf"/>
</dbReference>
<dbReference type="SMART" id="SM00829">
    <property type="entry name" value="PKS_ER"/>
    <property type="match status" value="1"/>
</dbReference>
<name>S2KE30_LITA3</name>
<protein>
    <recommendedName>
        <fullName evidence="5">Enoyl reductase (ER) domain-containing protein</fullName>
    </recommendedName>
</protein>
<dbReference type="Proteomes" id="UP000014463">
    <property type="component" value="Unassembled WGS sequence"/>
</dbReference>
<evidence type="ECO:0000256" key="4">
    <source>
        <dbReference type="SAM" id="Phobius"/>
    </source>
</evidence>
<dbReference type="PATRIC" id="fig|1121939.11.peg.4190"/>
<dbReference type="SUPFAM" id="SSF50129">
    <property type="entry name" value="GroES-like"/>
    <property type="match status" value="1"/>
</dbReference>
<dbReference type="EMBL" id="ASTJ01000041">
    <property type="protein sequence ID" value="EPC00427.1"/>
    <property type="molecule type" value="Genomic_DNA"/>
</dbReference>
<dbReference type="GO" id="GO:0046872">
    <property type="term" value="F:metal ion binding"/>
    <property type="evidence" value="ECO:0007669"/>
    <property type="project" value="UniProtKB-KW"/>
</dbReference>
<dbReference type="AlphaFoldDB" id="S2KE30"/>
<proteinExistence type="predicted"/>
<dbReference type="Pfam" id="PF08240">
    <property type="entry name" value="ADH_N"/>
    <property type="match status" value="1"/>
</dbReference>
<dbReference type="Gene3D" id="3.40.50.720">
    <property type="entry name" value="NAD(P)-binding Rossmann-like Domain"/>
    <property type="match status" value="1"/>
</dbReference>
<dbReference type="PANTHER" id="PTHR43401:SF2">
    <property type="entry name" value="L-THREONINE 3-DEHYDROGENASE"/>
    <property type="match status" value="1"/>
</dbReference>
<keyword evidence="1" id="KW-0479">Metal-binding</keyword>
<dbReference type="RefSeq" id="WP_016418694.1">
    <property type="nucleotide sequence ID" value="NZ_KE332394.1"/>
</dbReference>
<feature type="domain" description="Enoyl reductase (ER)" evidence="5">
    <location>
        <begin position="8"/>
        <end position="326"/>
    </location>
</feature>
<keyword evidence="4" id="KW-0472">Membrane</keyword>
<evidence type="ECO:0000259" key="5">
    <source>
        <dbReference type="SMART" id="SM00829"/>
    </source>
</evidence>
<feature type="transmembrane region" description="Helical" evidence="4">
    <location>
        <begin position="158"/>
        <end position="179"/>
    </location>
</feature>
<accession>S2KE30</accession>
<dbReference type="InterPro" id="IPR013149">
    <property type="entry name" value="ADH-like_C"/>
</dbReference>
<dbReference type="PANTHER" id="PTHR43401">
    <property type="entry name" value="L-THREONINE 3-DEHYDROGENASE"/>
    <property type="match status" value="1"/>
</dbReference>
<dbReference type="SUPFAM" id="SSF51735">
    <property type="entry name" value="NAD(P)-binding Rossmann-fold domains"/>
    <property type="match status" value="1"/>
</dbReference>
<keyword evidence="4" id="KW-1133">Transmembrane helix</keyword>
<keyword evidence="4" id="KW-0812">Transmembrane</keyword>
<gene>
    <name evidence="6" type="ORF">L861_14230</name>
</gene>
<dbReference type="STRING" id="1121939.L861_14230"/>
<comment type="caution">
    <text evidence="6">The sequence shown here is derived from an EMBL/GenBank/DDBJ whole genome shotgun (WGS) entry which is preliminary data.</text>
</comment>
<dbReference type="InterPro" id="IPR013154">
    <property type="entry name" value="ADH-like_N"/>
</dbReference>
<keyword evidence="3" id="KW-0560">Oxidoreductase</keyword>
<sequence>MQALYYVGPERLEMRDTEEPPLAEGESRVRIQATGICGSDLHAYHGHDPRRQPPLILGHEAAGEVVEGALAGKRVTMNPLIVCGRCDYCLGGRQNLCSHRTMIGMTRPGSFADFLTIPDHCLIELPDTLSSVTAALTEPAATALHGIQRLERTLPRPLAEAAVLVIGAGAVGLLVGLMLHQRGVRKLRLADTNPLRRQTALELGLDVFDPGKEKPGDDTFEAVFDCVGAAVTRDMAISAIRPGGAIMHLGLQDNNGGLDVRAITLKEITFLGGYTYTATDLLATVDLLDSGALGDLSWVETRSLDEGAQAFADLVAGRTAAAKVILLPS</sequence>
<dbReference type="OrthoDB" id="9773078at2"/>
<reference evidence="6 7" key="1">
    <citation type="journal article" date="2013" name="Genome Announc.">
        <title>Draft genome sequence of the moderately halophilic gammaproteobacterium Halomonas anticariensis FP35.</title>
        <authorList>
            <person name="Tahrioui A."/>
            <person name="Quesada E."/>
            <person name="Llamas I."/>
        </authorList>
    </citation>
    <scope>NUCLEOTIDE SEQUENCE [LARGE SCALE GENOMIC DNA]</scope>
    <source>
        <strain evidence="7">DSM 16096 / CECT 5854 / LMG 22089 / FP35</strain>
    </source>
</reference>
<dbReference type="GO" id="GO:0016491">
    <property type="term" value="F:oxidoreductase activity"/>
    <property type="evidence" value="ECO:0007669"/>
    <property type="project" value="UniProtKB-KW"/>
</dbReference>
<evidence type="ECO:0000256" key="3">
    <source>
        <dbReference type="ARBA" id="ARBA00023002"/>
    </source>
</evidence>
<dbReference type="Gene3D" id="3.90.180.10">
    <property type="entry name" value="Medium-chain alcohol dehydrogenases, catalytic domain"/>
    <property type="match status" value="1"/>
</dbReference>